<reference evidence="2" key="1">
    <citation type="journal article" date="2019" name="Int. J. Syst. Evol. Microbiol.">
        <title>The Global Catalogue of Microorganisms (GCM) 10K type strain sequencing project: providing services to taxonomists for standard genome sequencing and annotation.</title>
        <authorList>
            <consortium name="The Broad Institute Genomics Platform"/>
            <consortium name="The Broad Institute Genome Sequencing Center for Infectious Disease"/>
            <person name="Wu L."/>
            <person name="Ma J."/>
        </authorList>
    </citation>
    <scope>NUCLEOTIDE SEQUENCE [LARGE SCALE GENOMIC DNA]</scope>
    <source>
        <strain evidence="2">CECT 8064</strain>
    </source>
</reference>
<evidence type="ECO:0000313" key="1">
    <source>
        <dbReference type="EMBL" id="MFC4512184.1"/>
    </source>
</evidence>
<comment type="caution">
    <text evidence="1">The sequence shown here is derived from an EMBL/GenBank/DDBJ whole genome shotgun (WGS) entry which is preliminary data.</text>
</comment>
<protein>
    <submittedName>
        <fullName evidence="1">Uncharacterized protein</fullName>
    </submittedName>
</protein>
<proteinExistence type="predicted"/>
<organism evidence="1 2">
    <name type="scientific">Streptomyces ehimensis</name>
    <dbReference type="NCBI Taxonomy" id="68195"/>
    <lineage>
        <taxon>Bacteria</taxon>
        <taxon>Bacillati</taxon>
        <taxon>Actinomycetota</taxon>
        <taxon>Actinomycetes</taxon>
        <taxon>Kitasatosporales</taxon>
        <taxon>Streptomycetaceae</taxon>
        <taxon>Streptomyces</taxon>
    </lineage>
</organism>
<accession>A0ABV9BCH6</accession>
<name>A0ABV9BCH6_9ACTN</name>
<dbReference type="EMBL" id="JBHSFS010000002">
    <property type="protein sequence ID" value="MFC4512184.1"/>
    <property type="molecule type" value="Genomic_DNA"/>
</dbReference>
<evidence type="ECO:0000313" key="2">
    <source>
        <dbReference type="Proteomes" id="UP001595990"/>
    </source>
</evidence>
<sequence>MSGRSRTGRRFLPYDLVGTIAKWTYGLGSAATLGVLAHIVGAGHVHNIAPPRPAPATMPDLPSEE</sequence>
<dbReference type="Proteomes" id="UP001595990">
    <property type="component" value="Unassembled WGS sequence"/>
</dbReference>
<gene>
    <name evidence="1" type="ORF">ACFPEN_04465</name>
</gene>
<keyword evidence="2" id="KW-1185">Reference proteome</keyword>
<dbReference type="RefSeq" id="WP_417922264.1">
    <property type="nucleotide sequence ID" value="NZ_JBHSFS010000002.1"/>
</dbReference>